<sequence>MFDFDLIECTCETCRETADGHCPYCDESL</sequence>
<reference evidence="1" key="1">
    <citation type="journal article" date="2015" name="Nature">
        <title>Complex archaea that bridge the gap between prokaryotes and eukaryotes.</title>
        <authorList>
            <person name="Spang A."/>
            <person name="Saw J.H."/>
            <person name="Jorgensen S.L."/>
            <person name="Zaremba-Niedzwiedzka K."/>
            <person name="Martijn J."/>
            <person name="Lind A.E."/>
            <person name="van Eijk R."/>
            <person name="Schleper C."/>
            <person name="Guy L."/>
            <person name="Ettema T.J."/>
        </authorList>
    </citation>
    <scope>NUCLEOTIDE SEQUENCE</scope>
</reference>
<protein>
    <submittedName>
        <fullName evidence="1">Uncharacterized protein</fullName>
    </submittedName>
</protein>
<organism evidence="1">
    <name type="scientific">marine sediment metagenome</name>
    <dbReference type="NCBI Taxonomy" id="412755"/>
    <lineage>
        <taxon>unclassified sequences</taxon>
        <taxon>metagenomes</taxon>
        <taxon>ecological metagenomes</taxon>
    </lineage>
</organism>
<comment type="caution">
    <text evidence="1">The sequence shown here is derived from an EMBL/GenBank/DDBJ whole genome shotgun (WGS) entry which is preliminary data.</text>
</comment>
<proteinExistence type="predicted"/>
<feature type="non-terminal residue" evidence="1">
    <location>
        <position position="29"/>
    </location>
</feature>
<evidence type="ECO:0000313" key="1">
    <source>
        <dbReference type="EMBL" id="KKL99946.1"/>
    </source>
</evidence>
<accession>A0A0F9HAC2</accession>
<dbReference type="AlphaFoldDB" id="A0A0F9HAC2"/>
<dbReference type="EMBL" id="LAZR01017547">
    <property type="protein sequence ID" value="KKL99946.1"/>
    <property type="molecule type" value="Genomic_DNA"/>
</dbReference>
<gene>
    <name evidence="1" type="ORF">LCGC14_1809280</name>
</gene>
<name>A0A0F9HAC2_9ZZZZ</name>